<comment type="caution">
    <text evidence="1">The sequence shown here is derived from an EMBL/GenBank/DDBJ whole genome shotgun (WGS) entry which is preliminary data.</text>
</comment>
<keyword evidence="2" id="KW-1185">Reference proteome</keyword>
<reference evidence="1" key="1">
    <citation type="submission" date="2020-08" db="EMBL/GenBank/DDBJ databases">
        <title>Novel species isolated from subtropical streams in China.</title>
        <authorList>
            <person name="Lu H."/>
        </authorList>
    </citation>
    <scope>NUCLEOTIDE SEQUENCE</scope>
    <source>
        <strain evidence="1">KACC 12607</strain>
    </source>
</reference>
<sequence length="162" mass="17691">MENNIDKFNYYVGCVFAILQSGFPCRISLNFVEIVGGEKCPETTSSSGRWTGRYLVNGEVQDITKELEFVCETVNWLYETDYLIGSVGVTELGKSALVTLSPKSLEILKVVPSSIDASEKEKSIGQELSEAFNSAAKKQITDVASKALSYLFKIGWGALSGP</sequence>
<dbReference type="AlphaFoldDB" id="A0A923HER3"/>
<proteinExistence type="predicted"/>
<dbReference type="RefSeq" id="WP_186913149.1">
    <property type="nucleotide sequence ID" value="NZ_JACOFV010000013.1"/>
</dbReference>
<protein>
    <submittedName>
        <fullName evidence="1">Uncharacterized protein</fullName>
    </submittedName>
</protein>
<gene>
    <name evidence="1" type="ORF">H8K32_13895</name>
</gene>
<dbReference type="EMBL" id="JACOFV010000013">
    <property type="protein sequence ID" value="MBC3863197.1"/>
    <property type="molecule type" value="Genomic_DNA"/>
</dbReference>
<evidence type="ECO:0000313" key="2">
    <source>
        <dbReference type="Proteomes" id="UP000634011"/>
    </source>
</evidence>
<evidence type="ECO:0000313" key="1">
    <source>
        <dbReference type="EMBL" id="MBC3863197.1"/>
    </source>
</evidence>
<dbReference type="Proteomes" id="UP000634011">
    <property type="component" value="Unassembled WGS sequence"/>
</dbReference>
<name>A0A923HER3_9BURK</name>
<accession>A0A923HER3</accession>
<organism evidence="1 2">
    <name type="scientific">Undibacterium jejuense</name>
    <dbReference type="NCBI Taxonomy" id="1344949"/>
    <lineage>
        <taxon>Bacteria</taxon>
        <taxon>Pseudomonadati</taxon>
        <taxon>Pseudomonadota</taxon>
        <taxon>Betaproteobacteria</taxon>
        <taxon>Burkholderiales</taxon>
        <taxon>Oxalobacteraceae</taxon>
        <taxon>Undibacterium</taxon>
    </lineage>
</organism>